<dbReference type="InterPro" id="IPR014121">
    <property type="entry name" value="TraN_Ftype"/>
</dbReference>
<dbReference type="AlphaFoldDB" id="F8A9R5"/>
<dbReference type="Proteomes" id="UP000006793">
    <property type="component" value="Chromosome"/>
</dbReference>
<evidence type="ECO:0000313" key="1">
    <source>
        <dbReference type="EMBL" id="AEH45812.1"/>
    </source>
</evidence>
<gene>
    <name evidence="1" type="ordered locus">Thein_1958</name>
</gene>
<dbReference type="HOGENOM" id="CLU_546200_0_0_0"/>
<reference evidence="2" key="1">
    <citation type="submission" date="2011-04" db="EMBL/GenBank/DDBJ databases">
        <title>The complete genome of Thermodesulfatator indicus DSM 15286.</title>
        <authorList>
            <person name="Lucas S."/>
            <person name="Copeland A."/>
            <person name="Lapidus A."/>
            <person name="Bruce D."/>
            <person name="Goodwin L."/>
            <person name="Pitluck S."/>
            <person name="Peters L."/>
            <person name="Kyrpides N."/>
            <person name="Mavromatis K."/>
            <person name="Pagani I."/>
            <person name="Ivanova N."/>
            <person name="Saunders L."/>
            <person name="Detter J.C."/>
            <person name="Tapia R."/>
            <person name="Han C."/>
            <person name="Land M."/>
            <person name="Hauser L."/>
            <person name="Markowitz V."/>
            <person name="Cheng J.-F."/>
            <person name="Hugenholtz P."/>
            <person name="Woyke T."/>
            <person name="Wu D."/>
            <person name="Spring S."/>
            <person name="Schroeder M."/>
            <person name="Brambilla E."/>
            <person name="Klenk H.-P."/>
            <person name="Eisen J.A."/>
        </authorList>
    </citation>
    <scope>NUCLEOTIDE SEQUENCE [LARGE SCALE GENOMIC DNA]</scope>
    <source>
        <strain evidence="2">DSM 15286 / JCM 11887 / CIR29812</strain>
    </source>
</reference>
<keyword evidence="2" id="KW-1185">Reference proteome</keyword>
<dbReference type="Pfam" id="PF06986">
    <property type="entry name" value="F_T4SS_TraN"/>
    <property type="match status" value="1"/>
</dbReference>
<organism evidence="1 2">
    <name type="scientific">Thermodesulfatator indicus (strain DSM 15286 / JCM 11887 / CIR29812)</name>
    <dbReference type="NCBI Taxonomy" id="667014"/>
    <lineage>
        <taxon>Bacteria</taxon>
        <taxon>Pseudomonadati</taxon>
        <taxon>Thermodesulfobacteriota</taxon>
        <taxon>Thermodesulfobacteria</taxon>
        <taxon>Thermodesulfobacteriales</taxon>
        <taxon>Thermodesulfatatoraceae</taxon>
        <taxon>Thermodesulfatator</taxon>
    </lineage>
</organism>
<dbReference type="RefSeq" id="WP_013908551.1">
    <property type="nucleotide sequence ID" value="NC_015681.1"/>
</dbReference>
<name>F8A9R5_THEID</name>
<evidence type="ECO:0008006" key="3">
    <source>
        <dbReference type="Google" id="ProtNLM"/>
    </source>
</evidence>
<protein>
    <recommendedName>
        <fullName evidence="3">Conjugal transfer mating pair stabilization protein TraN</fullName>
    </recommendedName>
</protein>
<accession>F8A9R5</accession>
<proteinExistence type="predicted"/>
<dbReference type="eggNOG" id="ENOG502Z9Z1">
    <property type="taxonomic scope" value="Bacteria"/>
</dbReference>
<dbReference type="InParanoid" id="F8A9R5"/>
<dbReference type="EMBL" id="CP002683">
    <property type="protein sequence ID" value="AEH45812.1"/>
    <property type="molecule type" value="Genomic_DNA"/>
</dbReference>
<sequence length="499" mass="55167">MFGRNEKIKILTILLFWLLALPHWAVAEWLCPRTLQTFATADECSLLCPGVDCIESGTYMCSADTDGDGENELYQCQQVFRCPLGNYPCDENNRCSIKGSCTEESTTTSESGSCEEQEILICPNPEDPDCLVWAYVCSLNGTPYQTLSECQENCTQTTTTTFYRCNLTDKTYDDYSTCQSACVETAVCTQTWQCPIEGGTECIDMGSPDNYEDEYTDFSYYQDDGATDPATGECLGQIYIFNGRPMMCRRSGIQTGFHNCCDADDEVVQELNNQLTSLGGTFAVISRVKDAISLASQTLNAYQALSAGASALEVASNFDWSPTAINAAITAFNNGESVTNAIISALQNGLGLTPTGIITQIALNFAMDFAMKILFGGCSEDDVMTAAYNELGLCHYIGKKCVKKLPIVGCVQKANVYCCFNSKLARIIHEQGRAQLDTFSGWGTTDYPDCRGFSPQEFQMLDFSRIDLSEWYGDIETKTQETIQQNLQQNLENFKNNIR</sequence>
<dbReference type="PaxDb" id="667014-Thein_1958"/>
<evidence type="ECO:0000313" key="2">
    <source>
        <dbReference type="Proteomes" id="UP000006793"/>
    </source>
</evidence>
<reference evidence="1 2" key="2">
    <citation type="journal article" date="2012" name="Stand. Genomic Sci.">
        <title>Complete genome sequence of the thermophilic sulfate-reducing ocean bacterium Thermodesulfatator indicus type strain (CIR29812(T)).</title>
        <authorList>
            <person name="Anderson I."/>
            <person name="Saunders E."/>
            <person name="Lapidus A."/>
            <person name="Nolan M."/>
            <person name="Lucas S."/>
            <person name="Tice H."/>
            <person name="Del Rio T.G."/>
            <person name="Cheng J.F."/>
            <person name="Han C."/>
            <person name="Tapia R."/>
            <person name="Goodwin L.A."/>
            <person name="Pitluck S."/>
            <person name="Liolios K."/>
            <person name="Mavromatis K."/>
            <person name="Pagani I."/>
            <person name="Ivanova N."/>
            <person name="Mikhailova N."/>
            <person name="Pati A."/>
            <person name="Chen A."/>
            <person name="Palaniappan K."/>
            <person name="Land M."/>
            <person name="Hauser L."/>
            <person name="Jeffries C.D."/>
            <person name="Chang Y.J."/>
            <person name="Brambilla E.M."/>
            <person name="Rohde M."/>
            <person name="Spring S."/>
            <person name="Goker M."/>
            <person name="Detter J.C."/>
            <person name="Woyke T."/>
            <person name="Bristow J."/>
            <person name="Eisen J.A."/>
            <person name="Markowitz V."/>
            <person name="Hugenholtz P."/>
            <person name="Kyrpides N.C."/>
            <person name="Klenk H.P."/>
        </authorList>
    </citation>
    <scope>NUCLEOTIDE SEQUENCE [LARGE SCALE GENOMIC DNA]</scope>
    <source>
        <strain evidence="2">DSM 15286 / JCM 11887 / CIR29812</strain>
    </source>
</reference>
<dbReference type="KEGG" id="tid:Thein_1958"/>
<dbReference type="STRING" id="667014.Thein_1958"/>
<dbReference type="PATRIC" id="fig|667014.3.peg.2012"/>
<dbReference type="OrthoDB" id="5297981at2"/>